<comment type="similarity">
    <text evidence="1">Belongs to the NADH dehydrogenase family.</text>
</comment>
<dbReference type="InterPro" id="IPR036188">
    <property type="entry name" value="FAD/NAD-bd_sf"/>
</dbReference>
<dbReference type="Proteomes" id="UP001250932">
    <property type="component" value="Unassembled WGS sequence"/>
</dbReference>
<dbReference type="InterPro" id="IPR023753">
    <property type="entry name" value="FAD/NAD-binding_dom"/>
</dbReference>
<protein>
    <recommendedName>
        <fullName evidence="2">NADH:ubiquinone reductase (non-electrogenic)</fullName>
        <ecNumber evidence="2">1.6.5.9</ecNumber>
    </recommendedName>
</protein>
<feature type="domain" description="FAD/NAD(P)-binding" evidence="8">
    <location>
        <begin position="5"/>
        <end position="321"/>
    </location>
</feature>
<dbReference type="PANTHER" id="PTHR43706">
    <property type="entry name" value="NADH DEHYDROGENASE"/>
    <property type="match status" value="1"/>
</dbReference>
<keyword evidence="4" id="KW-0274">FAD</keyword>
<dbReference type="InterPro" id="IPR045024">
    <property type="entry name" value="NDH-2"/>
</dbReference>
<dbReference type="Pfam" id="PF07992">
    <property type="entry name" value="Pyr_redox_2"/>
    <property type="match status" value="1"/>
</dbReference>
<keyword evidence="10" id="KW-1185">Reference proteome</keyword>
<evidence type="ECO:0000313" key="10">
    <source>
        <dbReference type="Proteomes" id="UP001250932"/>
    </source>
</evidence>
<evidence type="ECO:0000256" key="5">
    <source>
        <dbReference type="ARBA" id="ARBA00023002"/>
    </source>
</evidence>
<evidence type="ECO:0000256" key="7">
    <source>
        <dbReference type="ARBA" id="ARBA00047599"/>
    </source>
</evidence>
<accession>A0ABU3KBC8</accession>
<dbReference type="EC" id="1.6.5.9" evidence="2"/>
<dbReference type="SUPFAM" id="SSF51905">
    <property type="entry name" value="FAD/NAD(P)-binding domain"/>
    <property type="match status" value="1"/>
</dbReference>
<gene>
    <name evidence="9" type="ORF">PPG34_15350</name>
</gene>
<proteinExistence type="inferred from homology"/>
<keyword evidence="6" id="KW-0520">NAD</keyword>
<organism evidence="9 10">
    <name type="scientific">Candidatus Nitronereus thalassa</name>
    <dbReference type="NCBI Taxonomy" id="3020898"/>
    <lineage>
        <taxon>Bacteria</taxon>
        <taxon>Pseudomonadati</taxon>
        <taxon>Nitrospirota</taxon>
        <taxon>Nitrospiria</taxon>
        <taxon>Nitrospirales</taxon>
        <taxon>Nitrospiraceae</taxon>
        <taxon>Candidatus Nitronereus</taxon>
    </lineage>
</organism>
<reference evidence="9 10" key="1">
    <citation type="journal article" date="2023" name="ISME J.">
        <title>Cultivation and genomic characterization of novel and ubiquitous marine nitrite-oxidizing bacteria from the Nitrospirales.</title>
        <authorList>
            <person name="Mueller A.J."/>
            <person name="Daebeler A."/>
            <person name="Herbold C.W."/>
            <person name="Kirkegaard R.H."/>
            <person name="Daims H."/>
        </authorList>
    </citation>
    <scope>NUCLEOTIDE SEQUENCE [LARGE SCALE GENOMIC DNA]</scope>
    <source>
        <strain evidence="9 10">EB</strain>
    </source>
</reference>
<dbReference type="PRINTS" id="PR00411">
    <property type="entry name" value="PNDRDTASEI"/>
</dbReference>
<evidence type="ECO:0000256" key="3">
    <source>
        <dbReference type="ARBA" id="ARBA00022630"/>
    </source>
</evidence>
<evidence type="ECO:0000256" key="4">
    <source>
        <dbReference type="ARBA" id="ARBA00022827"/>
    </source>
</evidence>
<evidence type="ECO:0000256" key="2">
    <source>
        <dbReference type="ARBA" id="ARBA00012637"/>
    </source>
</evidence>
<dbReference type="PRINTS" id="PR00368">
    <property type="entry name" value="FADPNR"/>
</dbReference>
<keyword evidence="5" id="KW-0560">Oxidoreductase</keyword>
<keyword evidence="3" id="KW-0285">Flavoprotein</keyword>
<dbReference type="PANTHER" id="PTHR43706:SF47">
    <property type="entry name" value="EXTERNAL NADH-UBIQUINONE OXIDOREDUCTASE 1, MITOCHONDRIAL-RELATED"/>
    <property type="match status" value="1"/>
</dbReference>
<sequence length="420" mass="47216">MRRPKVVIVGGGFGGLAVARGLKNADVEIVLIDKTNHHLFQPLLYQVAIASLSRGDIATPFREIFRTQSNIRFILDRVEAVDCQQQVVQLINETLSFDFLVLAPGSRPSFFGHEEWRHHVWSLKNLHDALGIRDHILHSFERAERLLPHCEAQRYLTFVIVGGGPTGVEFAGALAEIARNTIRPDFPLLRDHTIKIILVQKESRLLKGFPAQLSEHAKKDLEHLDVTVKLNCVVTDISEHGVQCNDEFIPTANVIWAAGNEASPLLRTLNMDLDPEGRISVGQDLSIPKYPSIFVIGDAACCLDENGDPLPGLAAVAMQQGRYVAHLIRHNPSPRSRVPFHYKDRGQMATIGKARAVANIKGWNVSGLPAWLLWSVVHVSFLIGFDKIRVIMEWIWFYLTYKSSERLIDIDFQPKKKDKT</sequence>
<comment type="catalytic activity">
    <reaction evidence="7">
        <text>a quinone + NADH + H(+) = a quinol + NAD(+)</text>
        <dbReference type="Rhea" id="RHEA:46160"/>
        <dbReference type="ChEBI" id="CHEBI:15378"/>
        <dbReference type="ChEBI" id="CHEBI:24646"/>
        <dbReference type="ChEBI" id="CHEBI:57540"/>
        <dbReference type="ChEBI" id="CHEBI:57945"/>
        <dbReference type="ChEBI" id="CHEBI:132124"/>
        <dbReference type="EC" id="1.6.5.9"/>
    </reaction>
</comment>
<dbReference type="Gene3D" id="3.50.50.100">
    <property type="match status" value="1"/>
</dbReference>
<name>A0ABU3KBC8_9BACT</name>
<dbReference type="EMBL" id="JAQOUE010000002">
    <property type="protein sequence ID" value="MDT7043729.1"/>
    <property type="molecule type" value="Genomic_DNA"/>
</dbReference>
<comment type="caution">
    <text evidence="9">The sequence shown here is derived from an EMBL/GenBank/DDBJ whole genome shotgun (WGS) entry which is preliminary data.</text>
</comment>
<evidence type="ECO:0000313" key="9">
    <source>
        <dbReference type="EMBL" id="MDT7043729.1"/>
    </source>
</evidence>
<dbReference type="RefSeq" id="WP_313834322.1">
    <property type="nucleotide sequence ID" value="NZ_JAQOUE010000002.1"/>
</dbReference>
<evidence type="ECO:0000259" key="8">
    <source>
        <dbReference type="Pfam" id="PF07992"/>
    </source>
</evidence>
<evidence type="ECO:0000256" key="1">
    <source>
        <dbReference type="ARBA" id="ARBA00005272"/>
    </source>
</evidence>
<evidence type="ECO:0000256" key="6">
    <source>
        <dbReference type="ARBA" id="ARBA00023027"/>
    </source>
</evidence>